<dbReference type="Proteomes" id="UP000759537">
    <property type="component" value="Unassembled WGS sequence"/>
</dbReference>
<gene>
    <name evidence="15" type="ORF">DFH94DRAFT_56601</name>
</gene>
<evidence type="ECO:0000256" key="6">
    <source>
        <dbReference type="ARBA" id="ARBA00022692"/>
    </source>
</evidence>
<keyword evidence="5 13" id="KW-0349">Heme</keyword>
<dbReference type="InterPro" id="IPR036396">
    <property type="entry name" value="Cyt_P450_sf"/>
</dbReference>
<reference evidence="15" key="2">
    <citation type="journal article" date="2020" name="Nat. Commun.">
        <title>Large-scale genome sequencing of mycorrhizal fungi provides insights into the early evolution of symbiotic traits.</title>
        <authorList>
            <person name="Miyauchi S."/>
            <person name="Kiss E."/>
            <person name="Kuo A."/>
            <person name="Drula E."/>
            <person name="Kohler A."/>
            <person name="Sanchez-Garcia M."/>
            <person name="Morin E."/>
            <person name="Andreopoulos B."/>
            <person name="Barry K.W."/>
            <person name="Bonito G."/>
            <person name="Buee M."/>
            <person name="Carver A."/>
            <person name="Chen C."/>
            <person name="Cichocki N."/>
            <person name="Clum A."/>
            <person name="Culley D."/>
            <person name="Crous P.W."/>
            <person name="Fauchery L."/>
            <person name="Girlanda M."/>
            <person name="Hayes R.D."/>
            <person name="Keri Z."/>
            <person name="LaButti K."/>
            <person name="Lipzen A."/>
            <person name="Lombard V."/>
            <person name="Magnuson J."/>
            <person name="Maillard F."/>
            <person name="Murat C."/>
            <person name="Nolan M."/>
            <person name="Ohm R.A."/>
            <person name="Pangilinan J."/>
            <person name="Pereira M.F."/>
            <person name="Perotto S."/>
            <person name="Peter M."/>
            <person name="Pfister S."/>
            <person name="Riley R."/>
            <person name="Sitrit Y."/>
            <person name="Stielow J.B."/>
            <person name="Szollosi G."/>
            <person name="Zifcakova L."/>
            <person name="Stursova M."/>
            <person name="Spatafora J.W."/>
            <person name="Tedersoo L."/>
            <person name="Vaario L.M."/>
            <person name="Yamada A."/>
            <person name="Yan M."/>
            <person name="Wang P."/>
            <person name="Xu J."/>
            <person name="Bruns T."/>
            <person name="Baldrian P."/>
            <person name="Vilgalys R."/>
            <person name="Dunand C."/>
            <person name="Henrissat B."/>
            <person name="Grigoriev I.V."/>
            <person name="Hibbett D."/>
            <person name="Nagy L.G."/>
            <person name="Martin F.M."/>
        </authorList>
    </citation>
    <scope>NUCLEOTIDE SEQUENCE</scope>
    <source>
        <strain evidence="15">Prilba</strain>
    </source>
</reference>
<evidence type="ECO:0000256" key="13">
    <source>
        <dbReference type="PIRSR" id="PIRSR602401-1"/>
    </source>
</evidence>
<evidence type="ECO:0000313" key="16">
    <source>
        <dbReference type="Proteomes" id="UP000759537"/>
    </source>
</evidence>
<comment type="similarity">
    <text evidence="4">Belongs to the cytochrome P450 family.</text>
</comment>
<dbReference type="PANTHER" id="PTHR46300">
    <property type="entry name" value="P450, PUTATIVE (EUROFUNG)-RELATED-RELATED"/>
    <property type="match status" value="1"/>
</dbReference>
<protein>
    <submittedName>
        <fullName evidence="15">Cytochrome P450</fullName>
    </submittedName>
</protein>
<comment type="cofactor">
    <cofactor evidence="1 13">
        <name>heme</name>
        <dbReference type="ChEBI" id="CHEBI:30413"/>
    </cofactor>
</comment>
<sequence length="537" mass="60505">MTLDINVAGAIHSLDSLSHVSFSPFLTPRLGLIATLVVILVARYVRSPWRKVPPGPKGLPILGNVLQLQNKDWMYDAECKRKFEHIMYLNALGQPMVVLHSLKAASELLDRRARIYSGRPRFIVTQDILCGGLFTALMPYGELWRRSRRAAHEVLTKEVVRNYHPTFCKEAILLATAMLQRPDASDKHLQRSSASATMSILYDYPTLENEHDRALTQIHTFIDRTAAASVPGAHLVELFHWMIHIPARFAKWKREAMEHFKQHSAMFNGLLNTVSKNIAKGSERPSVSASLIKNSNRNGLSNTEMAWLLGTLYTAGSETTATTLAWWTRAMVAHPEIQKHAQDELDAVVGRSRTPTFADAPNLPYIQALVKESLRWRPVIPLDVPHTTTEDDWYEGMFIPKGTTCMVNLWHCHHDPASYGPDAASFNPKRFLDEHGRLIPGPVETRDDGHSTYGFGRRACVGKHAANDSLFINIATMLWAARLECARDENGKEIPPDTETTVDLGMICRPVPYKCKIRPRFPEAPSILMEELELLRV</sequence>
<dbReference type="PRINTS" id="PR00385">
    <property type="entry name" value="P450"/>
</dbReference>
<comment type="caution">
    <text evidence="15">The sequence shown here is derived from an EMBL/GenBank/DDBJ whole genome shotgun (WGS) entry which is preliminary data.</text>
</comment>
<dbReference type="CDD" id="cd11065">
    <property type="entry name" value="CYP64-like"/>
    <property type="match status" value="1"/>
</dbReference>
<feature type="binding site" description="axial binding residue" evidence="13">
    <location>
        <position position="460"/>
    </location>
    <ligand>
        <name>heme</name>
        <dbReference type="ChEBI" id="CHEBI:30413"/>
    </ligand>
    <ligandPart>
        <name>Fe</name>
        <dbReference type="ChEBI" id="CHEBI:18248"/>
    </ligandPart>
</feature>
<evidence type="ECO:0000256" key="11">
    <source>
        <dbReference type="ARBA" id="ARBA00023033"/>
    </source>
</evidence>
<keyword evidence="9" id="KW-0560">Oxidoreductase</keyword>
<evidence type="ECO:0000256" key="7">
    <source>
        <dbReference type="ARBA" id="ARBA00022723"/>
    </source>
</evidence>
<keyword evidence="6 14" id="KW-0812">Transmembrane</keyword>
<feature type="transmembrane region" description="Helical" evidence="14">
    <location>
        <begin position="26"/>
        <end position="45"/>
    </location>
</feature>
<dbReference type="EMBL" id="WHVB01000011">
    <property type="protein sequence ID" value="KAF8478444.1"/>
    <property type="molecule type" value="Genomic_DNA"/>
</dbReference>
<comment type="subcellular location">
    <subcellularLocation>
        <location evidence="2">Membrane</location>
    </subcellularLocation>
</comment>
<dbReference type="SUPFAM" id="SSF48264">
    <property type="entry name" value="Cytochrome P450"/>
    <property type="match status" value="1"/>
</dbReference>
<feature type="transmembrane region" description="Helical" evidence="14">
    <location>
        <begin position="122"/>
        <end position="141"/>
    </location>
</feature>
<dbReference type="InterPro" id="IPR050364">
    <property type="entry name" value="Cytochrome_P450_fung"/>
</dbReference>
<keyword evidence="12 14" id="KW-0472">Membrane</keyword>
<dbReference type="InterPro" id="IPR002401">
    <property type="entry name" value="Cyt_P450_E_grp-I"/>
</dbReference>
<accession>A0A9P5T7W6</accession>
<keyword evidence="11" id="KW-0503">Monooxygenase</keyword>
<keyword evidence="7 13" id="KW-0479">Metal-binding</keyword>
<dbReference type="GO" id="GO:0005506">
    <property type="term" value="F:iron ion binding"/>
    <property type="evidence" value="ECO:0007669"/>
    <property type="project" value="InterPro"/>
</dbReference>
<keyword evidence="8 14" id="KW-1133">Transmembrane helix</keyword>
<dbReference type="Gene3D" id="1.10.630.10">
    <property type="entry name" value="Cytochrome P450"/>
    <property type="match status" value="1"/>
</dbReference>
<dbReference type="GO" id="GO:0004497">
    <property type="term" value="F:monooxygenase activity"/>
    <property type="evidence" value="ECO:0007669"/>
    <property type="project" value="UniProtKB-KW"/>
</dbReference>
<evidence type="ECO:0000256" key="12">
    <source>
        <dbReference type="ARBA" id="ARBA00023136"/>
    </source>
</evidence>
<evidence type="ECO:0000256" key="8">
    <source>
        <dbReference type="ARBA" id="ARBA00022989"/>
    </source>
</evidence>
<name>A0A9P5T7W6_9AGAM</name>
<keyword evidence="16" id="KW-1185">Reference proteome</keyword>
<evidence type="ECO:0000256" key="14">
    <source>
        <dbReference type="SAM" id="Phobius"/>
    </source>
</evidence>
<evidence type="ECO:0000256" key="9">
    <source>
        <dbReference type="ARBA" id="ARBA00023002"/>
    </source>
</evidence>
<dbReference type="Pfam" id="PF00067">
    <property type="entry name" value="p450"/>
    <property type="match status" value="1"/>
</dbReference>
<evidence type="ECO:0000256" key="1">
    <source>
        <dbReference type="ARBA" id="ARBA00001971"/>
    </source>
</evidence>
<evidence type="ECO:0000256" key="10">
    <source>
        <dbReference type="ARBA" id="ARBA00023004"/>
    </source>
</evidence>
<dbReference type="PANTHER" id="PTHR46300:SF2">
    <property type="entry name" value="CYTOCHROME P450 MONOOXYGENASE ALNH-RELATED"/>
    <property type="match status" value="1"/>
</dbReference>
<organism evidence="15 16">
    <name type="scientific">Russula ochroleuca</name>
    <dbReference type="NCBI Taxonomy" id="152965"/>
    <lineage>
        <taxon>Eukaryota</taxon>
        <taxon>Fungi</taxon>
        <taxon>Dikarya</taxon>
        <taxon>Basidiomycota</taxon>
        <taxon>Agaricomycotina</taxon>
        <taxon>Agaricomycetes</taxon>
        <taxon>Russulales</taxon>
        <taxon>Russulaceae</taxon>
        <taxon>Russula</taxon>
    </lineage>
</organism>
<evidence type="ECO:0000313" key="15">
    <source>
        <dbReference type="EMBL" id="KAF8478444.1"/>
    </source>
</evidence>
<keyword evidence="10 13" id="KW-0408">Iron</keyword>
<dbReference type="GO" id="GO:0016020">
    <property type="term" value="C:membrane"/>
    <property type="evidence" value="ECO:0007669"/>
    <property type="project" value="UniProtKB-SubCell"/>
</dbReference>
<evidence type="ECO:0000256" key="3">
    <source>
        <dbReference type="ARBA" id="ARBA00005179"/>
    </source>
</evidence>
<dbReference type="OrthoDB" id="2789670at2759"/>
<evidence type="ECO:0000256" key="5">
    <source>
        <dbReference type="ARBA" id="ARBA00022617"/>
    </source>
</evidence>
<evidence type="ECO:0000256" key="2">
    <source>
        <dbReference type="ARBA" id="ARBA00004370"/>
    </source>
</evidence>
<dbReference type="InterPro" id="IPR001128">
    <property type="entry name" value="Cyt_P450"/>
</dbReference>
<dbReference type="GO" id="GO:0020037">
    <property type="term" value="F:heme binding"/>
    <property type="evidence" value="ECO:0007669"/>
    <property type="project" value="InterPro"/>
</dbReference>
<proteinExistence type="inferred from homology"/>
<dbReference type="AlphaFoldDB" id="A0A9P5T7W6"/>
<reference evidence="15" key="1">
    <citation type="submission" date="2019-10" db="EMBL/GenBank/DDBJ databases">
        <authorList>
            <consortium name="DOE Joint Genome Institute"/>
            <person name="Kuo A."/>
            <person name="Miyauchi S."/>
            <person name="Kiss E."/>
            <person name="Drula E."/>
            <person name="Kohler A."/>
            <person name="Sanchez-Garcia M."/>
            <person name="Andreopoulos B."/>
            <person name="Barry K.W."/>
            <person name="Bonito G."/>
            <person name="Buee M."/>
            <person name="Carver A."/>
            <person name="Chen C."/>
            <person name="Cichocki N."/>
            <person name="Clum A."/>
            <person name="Culley D."/>
            <person name="Crous P.W."/>
            <person name="Fauchery L."/>
            <person name="Girlanda M."/>
            <person name="Hayes R."/>
            <person name="Keri Z."/>
            <person name="LaButti K."/>
            <person name="Lipzen A."/>
            <person name="Lombard V."/>
            <person name="Magnuson J."/>
            <person name="Maillard F."/>
            <person name="Morin E."/>
            <person name="Murat C."/>
            <person name="Nolan M."/>
            <person name="Ohm R."/>
            <person name="Pangilinan J."/>
            <person name="Pereira M."/>
            <person name="Perotto S."/>
            <person name="Peter M."/>
            <person name="Riley R."/>
            <person name="Sitrit Y."/>
            <person name="Stielow B."/>
            <person name="Szollosi G."/>
            <person name="Zifcakova L."/>
            <person name="Stursova M."/>
            <person name="Spatafora J.W."/>
            <person name="Tedersoo L."/>
            <person name="Vaario L.-M."/>
            <person name="Yamada A."/>
            <person name="Yan M."/>
            <person name="Wang P."/>
            <person name="Xu J."/>
            <person name="Bruns T."/>
            <person name="Baldrian P."/>
            <person name="Vilgalys R."/>
            <person name="Henrissat B."/>
            <person name="Grigoriev I.V."/>
            <person name="Hibbett D."/>
            <person name="Nagy L.G."/>
            <person name="Martin F.M."/>
        </authorList>
    </citation>
    <scope>NUCLEOTIDE SEQUENCE</scope>
    <source>
        <strain evidence="15">Prilba</strain>
    </source>
</reference>
<dbReference type="PRINTS" id="PR00463">
    <property type="entry name" value="EP450I"/>
</dbReference>
<comment type="pathway">
    <text evidence="3">Secondary metabolite biosynthesis.</text>
</comment>
<evidence type="ECO:0000256" key="4">
    <source>
        <dbReference type="ARBA" id="ARBA00010617"/>
    </source>
</evidence>
<dbReference type="GO" id="GO:0016705">
    <property type="term" value="F:oxidoreductase activity, acting on paired donors, with incorporation or reduction of molecular oxygen"/>
    <property type="evidence" value="ECO:0007669"/>
    <property type="project" value="InterPro"/>
</dbReference>